<protein>
    <submittedName>
        <fullName evidence="3">Tetratricopeptide TPR_1 repeat-containing protein</fullName>
    </submittedName>
</protein>
<keyword evidence="2" id="KW-0732">Signal</keyword>
<dbReference type="EMBL" id="CP002696">
    <property type="protein sequence ID" value="AEE16391.1"/>
    <property type="molecule type" value="Genomic_DNA"/>
</dbReference>
<dbReference type="Pfam" id="PF14559">
    <property type="entry name" value="TPR_19"/>
    <property type="match status" value="1"/>
</dbReference>
<feature type="signal peptide" evidence="2">
    <location>
        <begin position="1"/>
        <end position="20"/>
    </location>
</feature>
<dbReference type="PROSITE" id="PS50005">
    <property type="entry name" value="TPR"/>
    <property type="match status" value="1"/>
</dbReference>
<proteinExistence type="predicted"/>
<keyword evidence="1" id="KW-0802">TPR repeat</keyword>
<evidence type="ECO:0000313" key="4">
    <source>
        <dbReference type="Proteomes" id="UP000006546"/>
    </source>
</evidence>
<dbReference type="Proteomes" id="UP000006546">
    <property type="component" value="Chromosome"/>
</dbReference>
<gene>
    <name evidence="3" type="ordered locus">Trebr_0955</name>
</gene>
<organism evidence="3 4">
    <name type="scientific">Treponema brennaborense (strain DSM 12168 / CIP 105900 / DD5/3)</name>
    <dbReference type="NCBI Taxonomy" id="906968"/>
    <lineage>
        <taxon>Bacteria</taxon>
        <taxon>Pseudomonadati</taxon>
        <taxon>Spirochaetota</taxon>
        <taxon>Spirochaetia</taxon>
        <taxon>Spirochaetales</taxon>
        <taxon>Treponemataceae</taxon>
        <taxon>Treponema</taxon>
    </lineage>
</organism>
<dbReference type="OrthoDB" id="362878at2"/>
<dbReference type="STRING" id="906968.Trebr_0955"/>
<dbReference type="eggNOG" id="COG0457">
    <property type="taxonomic scope" value="Bacteria"/>
</dbReference>
<dbReference type="KEGG" id="tbe:Trebr_0955"/>
<dbReference type="AlphaFoldDB" id="F4LJJ6"/>
<evidence type="ECO:0000313" key="3">
    <source>
        <dbReference type="EMBL" id="AEE16391.1"/>
    </source>
</evidence>
<name>F4LJJ6_TREBD</name>
<dbReference type="InterPro" id="IPR019734">
    <property type="entry name" value="TPR_rpt"/>
</dbReference>
<dbReference type="Pfam" id="PF13432">
    <property type="entry name" value="TPR_16"/>
    <property type="match status" value="1"/>
</dbReference>
<evidence type="ECO:0000256" key="2">
    <source>
        <dbReference type="SAM" id="SignalP"/>
    </source>
</evidence>
<dbReference type="SMART" id="SM00028">
    <property type="entry name" value="TPR"/>
    <property type="match status" value="4"/>
</dbReference>
<feature type="chain" id="PRO_5003310862" evidence="2">
    <location>
        <begin position="21"/>
        <end position="243"/>
    </location>
</feature>
<dbReference type="SUPFAM" id="SSF48452">
    <property type="entry name" value="TPR-like"/>
    <property type="match status" value="1"/>
</dbReference>
<accession>F4LJJ6</accession>
<feature type="repeat" description="TPR" evidence="1">
    <location>
        <begin position="70"/>
        <end position="103"/>
    </location>
</feature>
<dbReference type="Gene3D" id="1.25.40.10">
    <property type="entry name" value="Tetratricopeptide repeat domain"/>
    <property type="match status" value="3"/>
</dbReference>
<sequence length="243" mass="27035">MKKSLIYVCAACIVCAAVYTGCGSDAKTVKRMQALEEGVSNPTTPEELSAAISKYEKRVADVIVADQQIGIWYKILGTRYLDNQMYAKALDAFRKATEYYPANQNLYYYVGVCAGFMANQALDFNATGSTAQKYNYLKLAEAAYLRALELEPRYARALYGLGVLYVFELDEPAKAIAYLETLLSIETRHTDGMFVLARAYYATYQFDQAAAMYDKIIATTTSPEKKAEAEANKKIVLDAAYAQ</sequence>
<dbReference type="HOGENOM" id="CLU_075574_0_0_12"/>
<dbReference type="InterPro" id="IPR011990">
    <property type="entry name" value="TPR-like_helical_dom_sf"/>
</dbReference>
<keyword evidence="4" id="KW-1185">Reference proteome</keyword>
<evidence type="ECO:0000256" key="1">
    <source>
        <dbReference type="PROSITE-ProRule" id="PRU00339"/>
    </source>
</evidence>
<reference evidence="4" key="1">
    <citation type="submission" date="2011-04" db="EMBL/GenBank/DDBJ databases">
        <title>The complete genome of Treponema brennaborense DSM 12168.</title>
        <authorList>
            <person name="Lucas S."/>
            <person name="Han J."/>
            <person name="Lapidus A."/>
            <person name="Bruce D."/>
            <person name="Goodwin L."/>
            <person name="Pitluck S."/>
            <person name="Peters L."/>
            <person name="Kyrpides N."/>
            <person name="Mavromatis K."/>
            <person name="Ivanova N."/>
            <person name="Mikhailova N."/>
            <person name="Pagani I."/>
            <person name="Teshima H."/>
            <person name="Detter J.C."/>
            <person name="Tapia R."/>
            <person name="Han C."/>
            <person name="Land M."/>
            <person name="Hauser L."/>
            <person name="Markowitz V."/>
            <person name="Cheng J.-F."/>
            <person name="Hugenholtz P."/>
            <person name="Woyke T."/>
            <person name="Wu D."/>
            <person name="Gronow S."/>
            <person name="Wellnitz S."/>
            <person name="Brambilla E."/>
            <person name="Klenk H.-P."/>
            <person name="Eisen J.A."/>
        </authorList>
    </citation>
    <scope>NUCLEOTIDE SEQUENCE [LARGE SCALE GENOMIC DNA]</scope>
    <source>
        <strain evidence="4">DSM 12168 / CIP 105900 / DD5/3</strain>
    </source>
</reference>
<dbReference type="RefSeq" id="WP_013758110.1">
    <property type="nucleotide sequence ID" value="NC_015500.1"/>
</dbReference>